<reference evidence="2 3" key="1">
    <citation type="submission" date="2016-03" db="EMBL/GenBank/DDBJ databases">
        <authorList>
            <person name="Zhang H."/>
            <person name="Liu R."/>
            <person name="Wang M."/>
            <person name="Wang H."/>
            <person name="Wang L."/>
            <person name="Song L."/>
        </authorList>
    </citation>
    <scope>NUCLEOTIDE SEQUENCE [LARGE SCALE GENOMIC DNA]</scope>
    <source>
        <strain evidence="2 3">DSM 16098</strain>
    </source>
</reference>
<dbReference type="Gene3D" id="3.40.50.1000">
    <property type="entry name" value="HAD superfamily/HAD-like"/>
    <property type="match status" value="1"/>
</dbReference>
<dbReference type="SUPFAM" id="SSF56784">
    <property type="entry name" value="HAD-like"/>
    <property type="match status" value="1"/>
</dbReference>
<sequence>MEPKEDTPLITIEKAASQDPTFLLFKNSDLFSEDYYREHYPDVSGCPIEHFVKFGAKEGRNPSHEFNTEYYLKSNPDVAGSNINPLEHYILYGQYEGRRARVHFVDPDLTNKVNSPSILFISHEASETGAPAVLLSLMGWLKENTNINFSIIVGASGPWNAKFEAIAPTFYFDKPHTEQDIQDFCGDHVQTIYVNTIAAAPYAKAFEFLHAEFVTHVHEMESVFSIFENEVEILKGLCSKYIAVSPGSVASLNKRFDKIELEYLKPFINHYKASEETKHPCEGKKIIFGCGAVEQRKGFDLFCEVASKLKANNTTNVQMHWIGSDLEKDLNAHETIQKLGVADIVKFIGPKANPRDYFKHGDLFLLTSREDPYPLVCMEAAEQKLPVVCFDETAGGMHTFVEDDAGIVVPYLDTTAMAEAVSSLITDDKLRLQKGLLAKKKVEQRHYVEVIAPKILKFIPKAASVDGHNKLGNYKALIDTAKAVSFDIFDTLITREVAEPEVVFDIAEHNHTATEAGILSLFEERMKTAGKVLGSKKGKVDDISVDEIYENMPLYRNSFIEKQAEINVCIVHPIGKELYEYAREQGKQIYITSDMYLDRITIEAILNKNGYYYWDEFFLSSERGMKKDTGKLFEEVKRFAEKSNIKQDELLHIGDNWIGDVKCAREAGFNAVRFTPIYEAKTKLVKLSPDRKATLSQMGRVWDSFSTQAARMWSLDNPQLAGDFYTKLGFELTGPLASMMAMHTKQLADAEKISKIVFMARDGRIIKKAFDTLYKSELKENKFESSYLHLSRASVVGATFESELTSNDLYFLIEGLHLAEKKISYFLKKANLDPENKAVIKKVEQHFKSVDYIPNWNDFSALSAMLESLSHEIYKANESRRKGLELYLKEQGIFNQSKVLFVDVGWLINIQSRLDRFIKGLNPATQVVGSYVGTRERVNKCLKHSSLLYDLGEPAIYSRFLEENVTLFEVLFSSPEPSAAAIVENNGKSELKLKPLGTPLPKEYVVAQKLQMGAEAYFERLAEAQAGYLPKAISKDYFFNIFEALVNNDSDIAKAELGSFEVRLGGHHEFVAYQSLVKSDPYIEYKLKPTEEYFEPIYYPVSNAKKSVLFVTSAGLSNGSTRYRSLNVAQWMQYNNTNAVVIHSQTPMKLAIELIQKADTVIFQRCFAEQGNVGKFLEVARSERKKCIGEIDDLVFPEHVASIGSVKGGEWNLDEAMFVATAYETFLLKMDSCIVSTIALKEYIESTYEKSCEVYPNRISHSKIREPLKKEGPLKLIYASGTYSHKEDFELIEKPLYEFLQSNPEITLSILGATQSSIRILALPNVSCYPLLPYDAMLDFIAKHDVMLVPLVDDVFNNAKSNVKFVEAGAVGVPVLASNVREFESCINNGINSFLHNTDESYIEKLIHLSKIDLNNLTSELRTDILNKFNTRVKS</sequence>
<gene>
    <name evidence="2" type="ORF">A2I98_14250</name>
</gene>
<dbReference type="PANTHER" id="PTHR12526:SF630">
    <property type="entry name" value="GLYCOSYLTRANSFERASE"/>
    <property type="match status" value="1"/>
</dbReference>
<dbReference type="CDD" id="cd03801">
    <property type="entry name" value="GT4_PimA-like"/>
    <property type="match status" value="1"/>
</dbReference>
<dbReference type="SUPFAM" id="SSF53756">
    <property type="entry name" value="UDP-Glycosyltransferase/glycogen phosphorylase"/>
    <property type="match status" value="2"/>
</dbReference>
<protein>
    <recommendedName>
        <fullName evidence="1">Glycosyl transferase family 1 domain-containing protein</fullName>
    </recommendedName>
</protein>
<dbReference type="Pfam" id="PF13692">
    <property type="entry name" value="Glyco_trans_1_4"/>
    <property type="match status" value="1"/>
</dbReference>
<dbReference type="RefSeq" id="WP_064386145.1">
    <property type="nucleotide sequence ID" value="NZ_LVCM01000016.1"/>
</dbReference>
<dbReference type="PANTHER" id="PTHR12526">
    <property type="entry name" value="GLYCOSYLTRANSFERASE"/>
    <property type="match status" value="1"/>
</dbReference>
<dbReference type="Pfam" id="PF00534">
    <property type="entry name" value="Glycos_transf_1"/>
    <property type="match status" value="1"/>
</dbReference>
<evidence type="ECO:0000313" key="2">
    <source>
        <dbReference type="EMBL" id="KYL33196.1"/>
    </source>
</evidence>
<accession>A0ABR5VSG1</accession>
<organism evidence="2 3">
    <name type="scientific">Pseudoalteromonas agarivorans</name>
    <dbReference type="NCBI Taxonomy" id="176102"/>
    <lineage>
        <taxon>Bacteria</taxon>
        <taxon>Pseudomonadati</taxon>
        <taxon>Pseudomonadota</taxon>
        <taxon>Gammaproteobacteria</taxon>
        <taxon>Alteromonadales</taxon>
        <taxon>Pseudoalteromonadaceae</taxon>
        <taxon>Pseudoalteromonas</taxon>
    </lineage>
</organism>
<comment type="caution">
    <text evidence="2">The sequence shown here is derived from an EMBL/GenBank/DDBJ whole genome shotgun (WGS) entry which is preliminary data.</text>
</comment>
<feature type="domain" description="Glycosyl transferase family 1" evidence="1">
    <location>
        <begin position="282"/>
        <end position="433"/>
    </location>
</feature>
<dbReference type="InterPro" id="IPR036412">
    <property type="entry name" value="HAD-like_sf"/>
</dbReference>
<name>A0ABR5VSG1_9GAMM</name>
<dbReference type="Proteomes" id="UP000075621">
    <property type="component" value="Unassembled WGS sequence"/>
</dbReference>
<dbReference type="EMBL" id="LVCM01000016">
    <property type="protein sequence ID" value="KYL33196.1"/>
    <property type="molecule type" value="Genomic_DNA"/>
</dbReference>
<evidence type="ECO:0000259" key="1">
    <source>
        <dbReference type="Pfam" id="PF00534"/>
    </source>
</evidence>
<dbReference type="CDD" id="cd01427">
    <property type="entry name" value="HAD_like"/>
    <property type="match status" value="1"/>
</dbReference>
<dbReference type="InterPro" id="IPR006439">
    <property type="entry name" value="HAD-SF_hydro_IA"/>
</dbReference>
<evidence type="ECO:0000313" key="3">
    <source>
        <dbReference type="Proteomes" id="UP000075621"/>
    </source>
</evidence>
<dbReference type="InterPro" id="IPR023214">
    <property type="entry name" value="HAD_sf"/>
</dbReference>
<dbReference type="InterPro" id="IPR001296">
    <property type="entry name" value="Glyco_trans_1"/>
</dbReference>
<dbReference type="Gene3D" id="3.40.50.2000">
    <property type="entry name" value="Glycogen Phosphorylase B"/>
    <property type="match status" value="3"/>
</dbReference>
<dbReference type="NCBIfam" id="TIGR01549">
    <property type="entry name" value="HAD-SF-IA-v1"/>
    <property type="match status" value="1"/>
</dbReference>
<dbReference type="Gene3D" id="1.10.150.400">
    <property type="match status" value="1"/>
</dbReference>
<proteinExistence type="predicted"/>